<gene>
    <name evidence="5" type="ORF">ACFPYJ_12355</name>
</gene>
<keyword evidence="6" id="KW-1185">Reference proteome</keyword>
<reference evidence="6" key="1">
    <citation type="journal article" date="2019" name="Int. J. Syst. Evol. Microbiol.">
        <title>The Global Catalogue of Microorganisms (GCM) 10K type strain sequencing project: providing services to taxonomists for standard genome sequencing and annotation.</title>
        <authorList>
            <consortium name="The Broad Institute Genomics Platform"/>
            <consortium name="The Broad Institute Genome Sequencing Center for Infectious Disease"/>
            <person name="Wu L."/>
            <person name="Ma J."/>
        </authorList>
    </citation>
    <scope>NUCLEOTIDE SEQUENCE [LARGE SCALE GENOMIC DNA]</scope>
    <source>
        <strain evidence="6">CGMCC 1.3240</strain>
    </source>
</reference>
<dbReference type="InterPro" id="IPR046335">
    <property type="entry name" value="LacI/GalR-like_sensor"/>
</dbReference>
<feature type="domain" description="HTH lacI-type" evidence="4">
    <location>
        <begin position="3"/>
        <end position="57"/>
    </location>
</feature>
<dbReference type="Pfam" id="PF13377">
    <property type="entry name" value="Peripla_BP_3"/>
    <property type="match status" value="1"/>
</dbReference>
<dbReference type="SUPFAM" id="SSF47413">
    <property type="entry name" value="lambda repressor-like DNA-binding domains"/>
    <property type="match status" value="1"/>
</dbReference>
<dbReference type="Gene3D" id="3.40.50.2300">
    <property type="match status" value="2"/>
</dbReference>
<dbReference type="InterPro" id="IPR010982">
    <property type="entry name" value="Lambda_DNA-bd_dom_sf"/>
</dbReference>
<organism evidence="5 6">
    <name type="scientific">Paenibacillus solisilvae</name>
    <dbReference type="NCBI Taxonomy" id="2486751"/>
    <lineage>
        <taxon>Bacteria</taxon>
        <taxon>Bacillati</taxon>
        <taxon>Bacillota</taxon>
        <taxon>Bacilli</taxon>
        <taxon>Bacillales</taxon>
        <taxon>Paenibacillaceae</taxon>
        <taxon>Paenibacillus</taxon>
    </lineage>
</organism>
<dbReference type="GO" id="GO:0003677">
    <property type="term" value="F:DNA binding"/>
    <property type="evidence" value="ECO:0007669"/>
    <property type="project" value="UniProtKB-KW"/>
</dbReference>
<keyword evidence="1" id="KW-0805">Transcription regulation</keyword>
<accession>A0ABW0VWS0</accession>
<keyword evidence="2 5" id="KW-0238">DNA-binding</keyword>
<evidence type="ECO:0000313" key="6">
    <source>
        <dbReference type="Proteomes" id="UP001596047"/>
    </source>
</evidence>
<dbReference type="Gene3D" id="1.10.260.40">
    <property type="entry name" value="lambda repressor-like DNA-binding domains"/>
    <property type="match status" value="1"/>
</dbReference>
<dbReference type="InterPro" id="IPR028082">
    <property type="entry name" value="Peripla_BP_I"/>
</dbReference>
<dbReference type="EMBL" id="JBHSOW010000043">
    <property type="protein sequence ID" value="MFC5649898.1"/>
    <property type="molecule type" value="Genomic_DNA"/>
</dbReference>
<dbReference type="SUPFAM" id="SSF53822">
    <property type="entry name" value="Periplasmic binding protein-like I"/>
    <property type="match status" value="1"/>
</dbReference>
<evidence type="ECO:0000259" key="4">
    <source>
        <dbReference type="PROSITE" id="PS50932"/>
    </source>
</evidence>
<keyword evidence="3" id="KW-0804">Transcription</keyword>
<proteinExistence type="predicted"/>
<dbReference type="CDD" id="cd06267">
    <property type="entry name" value="PBP1_LacI_sugar_binding-like"/>
    <property type="match status" value="1"/>
</dbReference>
<dbReference type="PROSITE" id="PS50932">
    <property type="entry name" value="HTH_LACI_2"/>
    <property type="match status" value="1"/>
</dbReference>
<name>A0ABW0VWS0_9BACL</name>
<evidence type="ECO:0000256" key="2">
    <source>
        <dbReference type="ARBA" id="ARBA00023125"/>
    </source>
</evidence>
<evidence type="ECO:0000256" key="1">
    <source>
        <dbReference type="ARBA" id="ARBA00023015"/>
    </source>
</evidence>
<dbReference type="PANTHER" id="PTHR30146">
    <property type="entry name" value="LACI-RELATED TRANSCRIPTIONAL REPRESSOR"/>
    <property type="match status" value="1"/>
</dbReference>
<protein>
    <submittedName>
        <fullName evidence="5">LacI family DNA-binding transcriptional regulator</fullName>
    </submittedName>
</protein>
<dbReference type="Pfam" id="PF00356">
    <property type="entry name" value="LacI"/>
    <property type="match status" value="1"/>
</dbReference>
<dbReference type="Proteomes" id="UP001596047">
    <property type="component" value="Unassembled WGS sequence"/>
</dbReference>
<dbReference type="CDD" id="cd01392">
    <property type="entry name" value="HTH_LacI"/>
    <property type="match status" value="1"/>
</dbReference>
<dbReference type="SMART" id="SM00354">
    <property type="entry name" value="HTH_LACI"/>
    <property type="match status" value="1"/>
</dbReference>
<dbReference type="PROSITE" id="PS00356">
    <property type="entry name" value="HTH_LACI_1"/>
    <property type="match status" value="1"/>
</dbReference>
<dbReference type="PANTHER" id="PTHR30146:SF109">
    <property type="entry name" value="HTH-TYPE TRANSCRIPTIONAL REGULATOR GALS"/>
    <property type="match status" value="1"/>
</dbReference>
<comment type="caution">
    <text evidence="5">The sequence shown here is derived from an EMBL/GenBank/DDBJ whole genome shotgun (WGS) entry which is preliminary data.</text>
</comment>
<evidence type="ECO:0000313" key="5">
    <source>
        <dbReference type="EMBL" id="MFC5649898.1"/>
    </source>
</evidence>
<evidence type="ECO:0000256" key="3">
    <source>
        <dbReference type="ARBA" id="ARBA00023163"/>
    </source>
</evidence>
<dbReference type="InterPro" id="IPR000843">
    <property type="entry name" value="HTH_LacI"/>
</dbReference>
<dbReference type="RefSeq" id="WP_379188447.1">
    <property type="nucleotide sequence ID" value="NZ_JBHSOW010000043.1"/>
</dbReference>
<sequence>MDIKIIDVARTAKVSPTTVSRVLNNSPLVKQRTRDSVLKVIEELNYVPHAAAKNLRLQKTMTIGIIVSDIKVSYNADIVKGIQNKAYSEKYKIVICDTQNDMEIEREYLRLLMDRSVDGLILIATMLTEQEITGIADRGYAVGIIGRSIEHDKVLNVHTDNVKAAKEAVEHLIAQGHREIVFLSGYPNAKDSFDRLEGYIKALSAHDIPFRPELVENGNFNKSGGYEAIKRLTFKGALFTAVFSANDEMALGVYEICHEMGRTIPEELAIIGVDNDRVSKYLSPSLSTIDQPKYEMGFMLADKLIRYMNGDFKQPRLTILESRLLIRRSSDYPRKGISSSE</sequence>